<dbReference type="Gene3D" id="2.130.10.10">
    <property type="entry name" value="YVTN repeat-like/Quinoprotein amine dehydrogenase"/>
    <property type="match status" value="1"/>
</dbReference>
<keyword evidence="2" id="KW-0472">Membrane</keyword>
<dbReference type="InterPro" id="IPR039535">
    <property type="entry name" value="ASST-like"/>
</dbReference>
<name>A0A4Y9EM24_9SPHN</name>
<feature type="transmembrane region" description="Helical" evidence="2">
    <location>
        <begin position="62"/>
        <end position="81"/>
    </location>
</feature>
<dbReference type="Pfam" id="PF14269">
    <property type="entry name" value="Arylsulfotran_2"/>
    <property type="match status" value="1"/>
</dbReference>
<gene>
    <name evidence="3" type="ORF">EUV02_06520</name>
</gene>
<protein>
    <recommendedName>
        <fullName evidence="5">Aryl sulfotransferase</fullName>
    </recommendedName>
</protein>
<feature type="region of interest" description="Disordered" evidence="1">
    <location>
        <begin position="25"/>
        <end position="52"/>
    </location>
</feature>
<dbReference type="Proteomes" id="UP000297737">
    <property type="component" value="Unassembled WGS sequence"/>
</dbReference>
<evidence type="ECO:0000256" key="1">
    <source>
        <dbReference type="SAM" id="MobiDB-lite"/>
    </source>
</evidence>
<evidence type="ECO:0000313" key="4">
    <source>
        <dbReference type="Proteomes" id="UP000297737"/>
    </source>
</evidence>
<dbReference type="OrthoDB" id="264813at2"/>
<evidence type="ECO:0000256" key="2">
    <source>
        <dbReference type="SAM" id="Phobius"/>
    </source>
</evidence>
<organism evidence="3 4">
    <name type="scientific">Glacieibacterium arshaanense</name>
    <dbReference type="NCBI Taxonomy" id="2511025"/>
    <lineage>
        <taxon>Bacteria</taxon>
        <taxon>Pseudomonadati</taxon>
        <taxon>Pseudomonadota</taxon>
        <taxon>Alphaproteobacteria</taxon>
        <taxon>Sphingomonadales</taxon>
        <taxon>Sphingosinicellaceae</taxon>
        <taxon>Glacieibacterium</taxon>
    </lineage>
</organism>
<dbReference type="InterPro" id="IPR011044">
    <property type="entry name" value="Quino_amine_DH_bsu"/>
</dbReference>
<comment type="caution">
    <text evidence="3">The sequence shown here is derived from an EMBL/GenBank/DDBJ whole genome shotgun (WGS) entry which is preliminary data.</text>
</comment>
<evidence type="ECO:0000313" key="3">
    <source>
        <dbReference type="EMBL" id="TFU02863.1"/>
    </source>
</evidence>
<dbReference type="AlphaFoldDB" id="A0A4Y9EM24"/>
<proteinExistence type="predicted"/>
<sequence>MKRRLGLYTNRHNVLNWQDNPRTDACAASSADNGNDPVPDNPRHEHASSRPVRSVAAGGMDISFALFVAALCLAAMAYGFAAATYKLFPYQLYANARDAYHALREIEPDVLPPNVNELDKNAPARPVIRTLSPAAGTEKLLVSGGPYELMQRCPTFGCMAWVIDRQGNVLHSWEVDTAKLFAQIPHLAGKTKPENFYPSGIALTPDGGLVMAIQGRNTYPFQIGLVRIDRNGNVVWKHWNNSHHWIAVAADGTVYAPYREAIDGKTHFGGTAVETRCKANLGAEGIGVYAADGKQLRRISLLDAVDKSDFPGLLYGVRSGCDPLHLNSIDIVTPAIAAKIPGITAGDLLISLRELSTVAIIDGTDGRFKKVITGRSAAQHSPRFLPDGTALVLDNQGGQLAQGGSRVVRLDFNTGTSTTVFPQPGETAELPFFTKTAGHIEVSPDGSRAIVVGKEPGRAFEIDVASGKPLWSYRNSFDLAPYFAAKGIKAPVTRAQMKMWGVYYVTDAQFNDAGLGAAEKR</sequence>
<keyword evidence="2" id="KW-1133">Transmembrane helix</keyword>
<keyword evidence="4" id="KW-1185">Reference proteome</keyword>
<keyword evidence="2" id="KW-0812">Transmembrane</keyword>
<dbReference type="EMBL" id="SIHO01000002">
    <property type="protein sequence ID" value="TFU02863.1"/>
    <property type="molecule type" value="Genomic_DNA"/>
</dbReference>
<evidence type="ECO:0008006" key="5">
    <source>
        <dbReference type="Google" id="ProtNLM"/>
    </source>
</evidence>
<accession>A0A4Y9EM24</accession>
<reference evidence="3 4" key="1">
    <citation type="submission" date="2019-02" db="EMBL/GenBank/DDBJ databases">
        <title>Polymorphobacter sp. isolated from the lake at the Tibet of China.</title>
        <authorList>
            <person name="Li A."/>
        </authorList>
    </citation>
    <scope>NUCLEOTIDE SEQUENCE [LARGE SCALE GENOMIC DNA]</scope>
    <source>
        <strain evidence="3 4">DJ1R-1</strain>
    </source>
</reference>
<dbReference type="InterPro" id="IPR015943">
    <property type="entry name" value="WD40/YVTN_repeat-like_dom_sf"/>
</dbReference>
<dbReference type="SUPFAM" id="SSF50969">
    <property type="entry name" value="YVTN repeat-like/Quinoprotein amine dehydrogenase"/>
    <property type="match status" value="1"/>
</dbReference>